<name>A0A2K9VHX1_9CAUD</name>
<sequence length="100" mass="11011">MAATSDRLGSLHDRFTRYWENRLDQADLPMDDENWMPFSSADSAVLRAFLKDNNITAEPGGDRELEALGEKLAKEVVGAGVSRAELDAIMADAKAQMGMH</sequence>
<dbReference type="OrthoDB" id="27774at10239"/>
<protein>
    <submittedName>
        <fullName evidence="1">Uncharacterized protein</fullName>
    </submittedName>
</protein>
<reference evidence="1 2" key="1">
    <citation type="submission" date="2018-01" db="EMBL/GenBank/DDBJ databases">
        <title>Pseudomonas phages infecting Pseudomonas sp. isolated from Prunus avium.</title>
        <authorList>
            <person name="Colberg O."/>
            <person name="Byth Carstens A."/>
        </authorList>
    </citation>
    <scope>NUCLEOTIDE SEQUENCE [LARGE SCALE GENOMIC DNA]</scope>
</reference>
<gene>
    <name evidence="1" type="ORF">PsPhPollyC_gp09</name>
</gene>
<evidence type="ECO:0000313" key="1">
    <source>
        <dbReference type="EMBL" id="AUV61951.1"/>
    </source>
</evidence>
<organism evidence="1 2">
    <name type="scientific">Pseudomonas phage PollyC</name>
    <dbReference type="NCBI Taxonomy" id="2079290"/>
    <lineage>
        <taxon>Viruses</taxon>
        <taxon>Duplodnaviria</taxon>
        <taxon>Heunggongvirae</taxon>
        <taxon>Uroviricota</taxon>
        <taxon>Caudoviricetes</taxon>
        <taxon>Autographivirales</taxon>
        <taxon>Autonotataviridae</taxon>
        <taxon>Pollyceevirus</taxon>
        <taxon>Pollyceevirus pollyC</taxon>
    </lineage>
</organism>
<accession>A0A2K9VHX1</accession>
<dbReference type="EMBL" id="MG775261">
    <property type="protein sequence ID" value="AUV61951.1"/>
    <property type="molecule type" value="Genomic_DNA"/>
</dbReference>
<keyword evidence="2" id="KW-1185">Reference proteome</keyword>
<dbReference type="Proteomes" id="UP000241341">
    <property type="component" value="Segment"/>
</dbReference>
<evidence type="ECO:0000313" key="2">
    <source>
        <dbReference type="Proteomes" id="UP000241341"/>
    </source>
</evidence>
<proteinExistence type="predicted"/>
<dbReference type="Pfam" id="PF11123">
    <property type="entry name" value="DNA_Packaging_2"/>
    <property type="match status" value="1"/>
</dbReference>
<dbReference type="InterPro" id="IPR024345">
    <property type="entry name" value="DNA_matur_Phage_T7-like"/>
</dbReference>